<dbReference type="SUPFAM" id="SSF51569">
    <property type="entry name" value="Aldolase"/>
    <property type="match status" value="1"/>
</dbReference>
<dbReference type="HAMAP" id="MF_00114">
    <property type="entry name" value="DeoC_type1"/>
    <property type="match status" value="1"/>
</dbReference>
<dbReference type="GO" id="GO:0004139">
    <property type="term" value="F:deoxyribose-phosphate aldolase activity"/>
    <property type="evidence" value="ECO:0007669"/>
    <property type="project" value="UniProtKB-UniRule"/>
</dbReference>
<evidence type="ECO:0000256" key="3">
    <source>
        <dbReference type="ARBA" id="ARBA00023239"/>
    </source>
</evidence>
<keyword evidence="2 7" id="KW-0963">Cytoplasm</keyword>
<dbReference type="InterPro" id="IPR013785">
    <property type="entry name" value="Aldolase_TIM"/>
</dbReference>
<evidence type="ECO:0000256" key="6">
    <source>
        <dbReference type="ARBA" id="ARBA00056337"/>
    </source>
</evidence>
<comment type="caution">
    <text evidence="8">The sequence shown here is derived from an EMBL/GenBank/DDBJ whole genome shotgun (WGS) entry which is preliminary data.</text>
</comment>
<proteinExistence type="inferred from homology"/>
<keyword evidence="4 7" id="KW-0704">Schiff base</keyword>
<dbReference type="GO" id="GO:0005737">
    <property type="term" value="C:cytoplasm"/>
    <property type="evidence" value="ECO:0007669"/>
    <property type="project" value="UniProtKB-SubCell"/>
</dbReference>
<evidence type="ECO:0000256" key="4">
    <source>
        <dbReference type="ARBA" id="ARBA00023270"/>
    </source>
</evidence>
<dbReference type="InterPro" id="IPR002915">
    <property type="entry name" value="DeoC/FbaB/LacD_aldolase"/>
</dbReference>
<reference evidence="8" key="1">
    <citation type="journal article" date="2021" name="PeerJ">
        <title>Extensive microbial diversity within the chicken gut microbiome revealed by metagenomics and culture.</title>
        <authorList>
            <person name="Gilroy R."/>
            <person name="Ravi A."/>
            <person name="Getino M."/>
            <person name="Pursley I."/>
            <person name="Horton D.L."/>
            <person name="Alikhan N.F."/>
            <person name="Baker D."/>
            <person name="Gharbi K."/>
            <person name="Hall N."/>
            <person name="Watson M."/>
            <person name="Adriaenssens E.M."/>
            <person name="Foster-Nyarko E."/>
            <person name="Jarju S."/>
            <person name="Secka A."/>
            <person name="Antonio M."/>
            <person name="Oren A."/>
            <person name="Chaudhuri R.R."/>
            <person name="La Ragione R."/>
            <person name="Hildebrand F."/>
            <person name="Pallen M.J."/>
        </authorList>
    </citation>
    <scope>NUCLEOTIDE SEQUENCE</scope>
    <source>
        <strain evidence="8">CHK188-4685</strain>
    </source>
</reference>
<dbReference type="EMBL" id="DWYS01000081">
    <property type="protein sequence ID" value="HJB07535.1"/>
    <property type="molecule type" value="Genomic_DNA"/>
</dbReference>
<comment type="pathway">
    <text evidence="7">Carbohydrate degradation; 2-deoxy-D-ribose 1-phosphate degradation; D-glyceraldehyde 3-phosphate and acetaldehyde from 2-deoxy-alpha-D-ribose 1-phosphate: step 2/2.</text>
</comment>
<dbReference type="NCBIfam" id="TIGR00126">
    <property type="entry name" value="deoC"/>
    <property type="match status" value="1"/>
</dbReference>
<evidence type="ECO:0000256" key="2">
    <source>
        <dbReference type="ARBA" id="ARBA00022490"/>
    </source>
</evidence>
<evidence type="ECO:0000313" key="8">
    <source>
        <dbReference type="EMBL" id="HJB07535.1"/>
    </source>
</evidence>
<dbReference type="Pfam" id="PF01791">
    <property type="entry name" value="DeoC"/>
    <property type="match status" value="1"/>
</dbReference>
<evidence type="ECO:0000256" key="1">
    <source>
        <dbReference type="ARBA" id="ARBA00010936"/>
    </source>
</evidence>
<dbReference type="SMART" id="SM01133">
    <property type="entry name" value="DeoC"/>
    <property type="match status" value="1"/>
</dbReference>
<evidence type="ECO:0000256" key="5">
    <source>
        <dbReference type="ARBA" id="ARBA00048791"/>
    </source>
</evidence>
<reference evidence="8" key="2">
    <citation type="submission" date="2021-04" db="EMBL/GenBank/DDBJ databases">
        <authorList>
            <person name="Gilroy R."/>
        </authorList>
    </citation>
    <scope>NUCLEOTIDE SEQUENCE</scope>
    <source>
        <strain evidence="8">CHK188-4685</strain>
    </source>
</reference>
<dbReference type="Gene3D" id="3.20.20.70">
    <property type="entry name" value="Aldolase class I"/>
    <property type="match status" value="1"/>
</dbReference>
<feature type="active site" description="Proton donor/acceptor" evidence="7">
    <location>
        <position position="89"/>
    </location>
</feature>
<organism evidence="8 9">
    <name type="scientific">Candidatus Enterocloster faecavium</name>
    <dbReference type="NCBI Taxonomy" id="2838560"/>
    <lineage>
        <taxon>Bacteria</taxon>
        <taxon>Bacillati</taxon>
        <taxon>Bacillota</taxon>
        <taxon>Clostridia</taxon>
        <taxon>Lachnospirales</taxon>
        <taxon>Lachnospiraceae</taxon>
        <taxon>Enterocloster</taxon>
    </lineage>
</organism>
<comment type="similarity">
    <text evidence="1 7">Belongs to the DeoC/FbaB aldolase family. DeoC type 1 subfamily.</text>
</comment>
<feature type="active site" description="Proton donor/acceptor" evidence="7">
    <location>
        <position position="183"/>
    </location>
</feature>
<dbReference type="AlphaFoldDB" id="A0A9D2RKS1"/>
<gene>
    <name evidence="7 8" type="primary">deoC</name>
    <name evidence="8" type="ORF">H9716_06655</name>
</gene>
<name>A0A9D2RKS1_9FIRM</name>
<dbReference type="InterPro" id="IPR011343">
    <property type="entry name" value="DeoC"/>
</dbReference>
<sequence length="223" mass="24280">MSLNQYIDHTYLKPFATEADIVQKCSEAKKYHFASVCVNPCNVPVAARELKGSDVHTCSVVGFPFGTHTTQVKVFEATQAIENGADEIDMVINVGKLVEGNEEFVKREVAALVEVCHSRGRILKVIIETCYLTEEQIGVMCRIVAETGADFIKTSTGYGSRGASYEDIALFKKYLKDAPVKMKASGGIRTAEEAKKYVEMGCARLGTSNGVGIMEGLEAADSY</sequence>
<accession>A0A9D2RKS1</accession>
<comment type="function">
    <text evidence="6 7">Catalyzes a reversible aldol reaction between acetaldehyde and D-glyceraldehyde 3-phosphate to generate 2-deoxy-D-ribose 5-phosphate.</text>
</comment>
<keyword evidence="3 7" id="KW-0456">Lyase</keyword>
<protein>
    <recommendedName>
        <fullName evidence="7">Deoxyribose-phosphate aldolase</fullName>
        <shortName evidence="7">DERA</shortName>
        <ecNumber evidence="7">4.1.2.4</ecNumber>
    </recommendedName>
    <alternativeName>
        <fullName evidence="7">2-deoxy-D-ribose 5-phosphate aldolase</fullName>
    </alternativeName>
    <alternativeName>
        <fullName evidence="7">Phosphodeoxyriboaldolase</fullName>
        <shortName evidence="7">Deoxyriboaldolase</shortName>
    </alternativeName>
</protein>
<evidence type="ECO:0000313" key="9">
    <source>
        <dbReference type="Proteomes" id="UP000886804"/>
    </source>
</evidence>
<feature type="active site" description="Schiff-base intermediate with acetaldehyde" evidence="7">
    <location>
        <position position="153"/>
    </location>
</feature>
<dbReference type="EC" id="4.1.2.4" evidence="7"/>
<dbReference type="PANTHER" id="PTHR10889">
    <property type="entry name" value="DEOXYRIBOSE-PHOSPHATE ALDOLASE"/>
    <property type="match status" value="1"/>
</dbReference>
<dbReference type="FunFam" id="3.20.20.70:FF:000044">
    <property type="entry name" value="Deoxyribose-phosphate aldolase"/>
    <property type="match status" value="1"/>
</dbReference>
<evidence type="ECO:0000256" key="7">
    <source>
        <dbReference type="HAMAP-Rule" id="MF_00114"/>
    </source>
</evidence>
<dbReference type="PANTHER" id="PTHR10889:SF1">
    <property type="entry name" value="DEOXYRIBOSE-PHOSPHATE ALDOLASE"/>
    <property type="match status" value="1"/>
</dbReference>
<dbReference type="Proteomes" id="UP000886804">
    <property type="component" value="Unassembled WGS sequence"/>
</dbReference>
<dbReference type="PIRSF" id="PIRSF001357">
    <property type="entry name" value="DeoC"/>
    <property type="match status" value="1"/>
</dbReference>
<dbReference type="GO" id="GO:0009264">
    <property type="term" value="P:deoxyribonucleotide catabolic process"/>
    <property type="evidence" value="ECO:0007669"/>
    <property type="project" value="UniProtKB-UniRule"/>
</dbReference>
<comment type="subcellular location">
    <subcellularLocation>
        <location evidence="7">Cytoplasm</location>
    </subcellularLocation>
</comment>
<dbReference type="GO" id="GO:0016052">
    <property type="term" value="P:carbohydrate catabolic process"/>
    <property type="evidence" value="ECO:0007669"/>
    <property type="project" value="TreeGrafter"/>
</dbReference>
<comment type="catalytic activity">
    <reaction evidence="5 7">
        <text>2-deoxy-D-ribose 5-phosphate = D-glyceraldehyde 3-phosphate + acetaldehyde</text>
        <dbReference type="Rhea" id="RHEA:12821"/>
        <dbReference type="ChEBI" id="CHEBI:15343"/>
        <dbReference type="ChEBI" id="CHEBI:59776"/>
        <dbReference type="ChEBI" id="CHEBI:62877"/>
        <dbReference type="EC" id="4.1.2.4"/>
    </reaction>
</comment>
<dbReference type="GO" id="GO:0006018">
    <property type="term" value="P:2-deoxyribose 1-phosphate catabolic process"/>
    <property type="evidence" value="ECO:0007669"/>
    <property type="project" value="UniProtKB-UniRule"/>
</dbReference>
<dbReference type="CDD" id="cd00959">
    <property type="entry name" value="DeoC"/>
    <property type="match status" value="1"/>
</dbReference>
<dbReference type="InterPro" id="IPR028581">
    <property type="entry name" value="DeoC_typeI"/>
</dbReference>